<proteinExistence type="predicted"/>
<feature type="chain" id="PRO_5022951809" evidence="2">
    <location>
        <begin position="19"/>
        <end position="55"/>
    </location>
</feature>
<name>A0A5D2WW33_GOSMU</name>
<keyword evidence="1" id="KW-1133">Transmembrane helix</keyword>
<keyword evidence="1" id="KW-0812">Transmembrane</keyword>
<evidence type="ECO:0000256" key="2">
    <source>
        <dbReference type="SAM" id="SignalP"/>
    </source>
</evidence>
<evidence type="ECO:0000313" key="4">
    <source>
        <dbReference type="Proteomes" id="UP000323597"/>
    </source>
</evidence>
<reference evidence="3 4" key="1">
    <citation type="submission" date="2019-07" db="EMBL/GenBank/DDBJ databases">
        <title>WGS assembly of Gossypium mustelinum.</title>
        <authorList>
            <person name="Chen Z.J."/>
            <person name="Sreedasyam A."/>
            <person name="Ando A."/>
            <person name="Song Q."/>
            <person name="De L."/>
            <person name="Hulse-Kemp A."/>
            <person name="Ding M."/>
            <person name="Ye W."/>
            <person name="Kirkbride R."/>
            <person name="Jenkins J."/>
            <person name="Plott C."/>
            <person name="Lovell J."/>
            <person name="Lin Y.-M."/>
            <person name="Vaughn R."/>
            <person name="Liu B."/>
            <person name="Li W."/>
            <person name="Simpson S."/>
            <person name="Scheffler B."/>
            <person name="Saski C."/>
            <person name="Grover C."/>
            <person name="Hu G."/>
            <person name="Conover J."/>
            <person name="Carlson J."/>
            <person name="Shu S."/>
            <person name="Boston L."/>
            <person name="Williams M."/>
            <person name="Peterson D."/>
            <person name="Mcgee K."/>
            <person name="Jones D."/>
            <person name="Wendel J."/>
            <person name="Stelly D."/>
            <person name="Grimwood J."/>
            <person name="Schmutz J."/>
        </authorList>
    </citation>
    <scope>NUCLEOTIDE SEQUENCE [LARGE SCALE GENOMIC DNA]</scope>
    <source>
        <strain evidence="3">1408120.09</strain>
    </source>
</reference>
<sequence>MLGVTWLWILLFWWESGGRVWTRPFSYAFILENLRYFLISISLLNFPFLLQYKSM</sequence>
<gene>
    <name evidence="3" type="ORF">E1A91_A12G181000v1</name>
</gene>
<keyword evidence="4" id="KW-1185">Reference proteome</keyword>
<dbReference type="Proteomes" id="UP000323597">
    <property type="component" value="Chromosome A12"/>
</dbReference>
<feature type="signal peptide" evidence="2">
    <location>
        <begin position="1"/>
        <end position="18"/>
    </location>
</feature>
<keyword evidence="2" id="KW-0732">Signal</keyword>
<accession>A0A5D2WW33</accession>
<dbReference type="AlphaFoldDB" id="A0A5D2WW33"/>
<evidence type="ECO:0000256" key="1">
    <source>
        <dbReference type="SAM" id="Phobius"/>
    </source>
</evidence>
<evidence type="ECO:0000313" key="3">
    <source>
        <dbReference type="EMBL" id="TYJ05692.1"/>
    </source>
</evidence>
<feature type="transmembrane region" description="Helical" evidence="1">
    <location>
        <begin position="34"/>
        <end position="52"/>
    </location>
</feature>
<keyword evidence="1" id="KW-0472">Membrane</keyword>
<organism evidence="3 4">
    <name type="scientific">Gossypium mustelinum</name>
    <name type="common">Cotton</name>
    <name type="synonym">Gossypium caicoense</name>
    <dbReference type="NCBI Taxonomy" id="34275"/>
    <lineage>
        <taxon>Eukaryota</taxon>
        <taxon>Viridiplantae</taxon>
        <taxon>Streptophyta</taxon>
        <taxon>Embryophyta</taxon>
        <taxon>Tracheophyta</taxon>
        <taxon>Spermatophyta</taxon>
        <taxon>Magnoliopsida</taxon>
        <taxon>eudicotyledons</taxon>
        <taxon>Gunneridae</taxon>
        <taxon>Pentapetalae</taxon>
        <taxon>rosids</taxon>
        <taxon>malvids</taxon>
        <taxon>Malvales</taxon>
        <taxon>Malvaceae</taxon>
        <taxon>Malvoideae</taxon>
        <taxon>Gossypium</taxon>
    </lineage>
</organism>
<dbReference type="EMBL" id="CM017647">
    <property type="protein sequence ID" value="TYJ05692.1"/>
    <property type="molecule type" value="Genomic_DNA"/>
</dbReference>
<protein>
    <submittedName>
        <fullName evidence="3">Uncharacterized protein</fullName>
    </submittedName>
</protein>